<name>A0A915JLC8_ROMCU</name>
<dbReference type="Proteomes" id="UP000887565">
    <property type="component" value="Unplaced"/>
</dbReference>
<proteinExistence type="predicted"/>
<keyword evidence="1" id="KW-0812">Transmembrane</keyword>
<evidence type="ECO:0000256" key="1">
    <source>
        <dbReference type="SAM" id="Phobius"/>
    </source>
</evidence>
<keyword evidence="1" id="KW-1133">Transmembrane helix</keyword>
<evidence type="ECO:0000313" key="2">
    <source>
        <dbReference type="Proteomes" id="UP000887565"/>
    </source>
</evidence>
<keyword evidence="2" id="KW-1185">Reference proteome</keyword>
<sequence>MGGPFLPSDSQVDIRLSMGGPFLASDSQVDIRPFMGGPFLAVTVAQIGGVISCAPHLVCYTYSRLLCLMNKQ</sequence>
<dbReference type="WBParaSite" id="nRc.2.0.1.t26999-RA">
    <property type="protein sequence ID" value="nRc.2.0.1.t26999-RA"/>
    <property type="gene ID" value="nRc.2.0.1.g26999"/>
</dbReference>
<dbReference type="AlphaFoldDB" id="A0A915JLC8"/>
<accession>A0A915JLC8</accession>
<evidence type="ECO:0000313" key="3">
    <source>
        <dbReference type="WBParaSite" id="nRc.2.0.1.t26999-RA"/>
    </source>
</evidence>
<organism evidence="2 3">
    <name type="scientific">Romanomermis culicivorax</name>
    <name type="common">Nematode worm</name>
    <dbReference type="NCBI Taxonomy" id="13658"/>
    <lineage>
        <taxon>Eukaryota</taxon>
        <taxon>Metazoa</taxon>
        <taxon>Ecdysozoa</taxon>
        <taxon>Nematoda</taxon>
        <taxon>Enoplea</taxon>
        <taxon>Dorylaimia</taxon>
        <taxon>Mermithida</taxon>
        <taxon>Mermithoidea</taxon>
        <taxon>Mermithidae</taxon>
        <taxon>Romanomermis</taxon>
    </lineage>
</organism>
<protein>
    <submittedName>
        <fullName evidence="3">Uncharacterized protein</fullName>
    </submittedName>
</protein>
<keyword evidence="1" id="KW-0472">Membrane</keyword>
<feature type="transmembrane region" description="Helical" evidence="1">
    <location>
        <begin position="39"/>
        <end position="62"/>
    </location>
</feature>
<reference evidence="3" key="1">
    <citation type="submission" date="2022-11" db="UniProtKB">
        <authorList>
            <consortium name="WormBaseParasite"/>
        </authorList>
    </citation>
    <scope>IDENTIFICATION</scope>
</reference>